<evidence type="ECO:0000256" key="2">
    <source>
        <dbReference type="ARBA" id="ARBA00004735"/>
    </source>
</evidence>
<dbReference type="HAMAP" id="MF_00260">
    <property type="entry name" value="Porphobil_deam"/>
    <property type="match status" value="1"/>
</dbReference>
<dbReference type="FunFam" id="3.40.190.10:FF:000004">
    <property type="entry name" value="Porphobilinogen deaminase"/>
    <property type="match status" value="1"/>
</dbReference>
<evidence type="ECO:0000256" key="5">
    <source>
        <dbReference type="ARBA" id="ARBA00022679"/>
    </source>
</evidence>
<dbReference type="PANTHER" id="PTHR11557:SF0">
    <property type="entry name" value="PORPHOBILINOGEN DEAMINASE"/>
    <property type="match status" value="1"/>
</dbReference>
<dbReference type="GO" id="GO:0004418">
    <property type="term" value="F:hydroxymethylbilane synthase activity"/>
    <property type="evidence" value="ECO:0007669"/>
    <property type="project" value="UniProtKB-UniRule"/>
</dbReference>
<comment type="cofactor">
    <cofactor evidence="8">
        <name>dipyrromethane</name>
        <dbReference type="ChEBI" id="CHEBI:60342"/>
    </cofactor>
    <text evidence="8">Binds 1 dipyrromethane group covalently.</text>
</comment>
<comment type="catalytic activity">
    <reaction evidence="7 8">
        <text>4 porphobilinogen + H2O = hydroxymethylbilane + 4 NH4(+)</text>
        <dbReference type="Rhea" id="RHEA:13185"/>
        <dbReference type="ChEBI" id="CHEBI:15377"/>
        <dbReference type="ChEBI" id="CHEBI:28938"/>
        <dbReference type="ChEBI" id="CHEBI:57845"/>
        <dbReference type="ChEBI" id="CHEBI:58126"/>
        <dbReference type="EC" id="2.5.1.61"/>
    </reaction>
</comment>
<dbReference type="EMBL" id="UFUW01000001">
    <property type="protein sequence ID" value="SUX24104.1"/>
    <property type="molecule type" value="Genomic_DNA"/>
</dbReference>
<dbReference type="Pfam" id="PF01379">
    <property type="entry name" value="Porphobil_deam"/>
    <property type="match status" value="1"/>
</dbReference>
<dbReference type="UniPathway" id="UPA00251">
    <property type="reaction ID" value="UER00319"/>
</dbReference>
<comment type="subunit">
    <text evidence="4 8">Monomer.</text>
</comment>
<dbReference type="NCBIfam" id="TIGR00212">
    <property type="entry name" value="hemC"/>
    <property type="match status" value="1"/>
</dbReference>
<keyword evidence="12" id="KW-1185">Reference proteome</keyword>
<dbReference type="PIRSF" id="PIRSF001438">
    <property type="entry name" value="4pyrrol_synth_OHMeBilane_synth"/>
    <property type="match status" value="1"/>
</dbReference>
<evidence type="ECO:0000259" key="10">
    <source>
        <dbReference type="Pfam" id="PF03900"/>
    </source>
</evidence>
<dbReference type="InterPro" id="IPR036803">
    <property type="entry name" value="Porphobilinogen_deaminase_C_sf"/>
</dbReference>
<evidence type="ECO:0000256" key="6">
    <source>
        <dbReference type="ARBA" id="ARBA00023244"/>
    </source>
</evidence>
<keyword evidence="6 8" id="KW-0627">Porphyrin biosynthesis</keyword>
<dbReference type="Gene3D" id="3.40.190.10">
    <property type="entry name" value="Periplasmic binding protein-like II"/>
    <property type="match status" value="2"/>
</dbReference>
<comment type="miscellaneous">
    <text evidence="8">The porphobilinogen subunits are added to the dipyrromethane group.</text>
</comment>
<accession>A0A381EAS2</accession>
<dbReference type="InterPro" id="IPR022418">
    <property type="entry name" value="Porphobilinogen_deaminase_C"/>
</dbReference>
<dbReference type="OrthoDB" id="9810298at2"/>
<name>A0A381EAS2_9GAMM</name>
<keyword evidence="5 8" id="KW-0808">Transferase</keyword>
<dbReference type="PANTHER" id="PTHR11557">
    <property type="entry name" value="PORPHOBILINOGEN DEAMINASE"/>
    <property type="match status" value="1"/>
</dbReference>
<evidence type="ECO:0000313" key="12">
    <source>
        <dbReference type="Proteomes" id="UP000254572"/>
    </source>
</evidence>
<protein>
    <recommendedName>
        <fullName evidence="8">Porphobilinogen deaminase</fullName>
        <shortName evidence="8">PBG</shortName>
        <ecNumber evidence="8">2.5.1.61</ecNumber>
    </recommendedName>
    <alternativeName>
        <fullName evidence="8">Hydroxymethylbilane synthase</fullName>
        <shortName evidence="8">HMBS</shortName>
    </alternativeName>
    <alternativeName>
        <fullName evidence="8">Pre-uroporphyrinogen synthase</fullName>
    </alternativeName>
</protein>
<comment type="pathway">
    <text evidence="2">Porphyrin-containing compound metabolism; protoporphyrin-IX biosynthesis; coproporphyrinogen-III from 5-aminolevulinate: step 2/4.</text>
</comment>
<proteinExistence type="inferred from homology"/>
<dbReference type="InterPro" id="IPR022419">
    <property type="entry name" value="Porphobilin_deaminase_cofac_BS"/>
</dbReference>
<dbReference type="RefSeq" id="WP_115611923.1">
    <property type="nucleotide sequence ID" value="NZ_JBHLZC010000002.1"/>
</dbReference>
<evidence type="ECO:0000256" key="4">
    <source>
        <dbReference type="ARBA" id="ARBA00011245"/>
    </source>
</evidence>
<dbReference type="Proteomes" id="UP000254572">
    <property type="component" value="Unassembled WGS sequence"/>
</dbReference>
<dbReference type="PROSITE" id="PS00533">
    <property type="entry name" value="PORPHOBILINOGEN_DEAM"/>
    <property type="match status" value="1"/>
</dbReference>
<dbReference type="FunFam" id="3.40.190.10:FF:000005">
    <property type="entry name" value="Porphobilinogen deaminase"/>
    <property type="match status" value="1"/>
</dbReference>
<gene>
    <name evidence="8 11" type="primary">hemC</name>
    <name evidence="11" type="ORF">NCTC13294_01696</name>
</gene>
<reference evidence="11 12" key="1">
    <citation type="submission" date="2018-06" db="EMBL/GenBank/DDBJ databases">
        <authorList>
            <consortium name="Pathogen Informatics"/>
            <person name="Doyle S."/>
        </authorList>
    </citation>
    <scope>NUCLEOTIDE SEQUENCE [LARGE SCALE GENOMIC DNA]</scope>
    <source>
        <strain evidence="11 12">NCTC13294</strain>
    </source>
</reference>
<evidence type="ECO:0000256" key="1">
    <source>
        <dbReference type="ARBA" id="ARBA00002869"/>
    </source>
</evidence>
<dbReference type="PRINTS" id="PR00151">
    <property type="entry name" value="PORPHBDMNASE"/>
</dbReference>
<dbReference type="EC" id="2.5.1.61" evidence="8"/>
<evidence type="ECO:0000256" key="8">
    <source>
        <dbReference type="HAMAP-Rule" id="MF_00260"/>
    </source>
</evidence>
<dbReference type="SUPFAM" id="SSF53850">
    <property type="entry name" value="Periplasmic binding protein-like II"/>
    <property type="match status" value="1"/>
</dbReference>
<dbReference type="InterPro" id="IPR000860">
    <property type="entry name" value="HemC"/>
</dbReference>
<sequence>MNPTIPEIRIATRESKLALWQAEHVATRLREHYPQLAVRLVPMTTRGDRLLDAPLAKIGGKGLFIKELEQALARGEADIAVHSMKDVGVHLPEGYAIAAILPRENPYDAFVSNRFACFADLPAGAVVGTCSLRRRMQIARARPDVVLRDLRGNVQTRLAKLDRGDFDAIILACAGLIRLDLRQRIRETLPVALSLPAIGQGAIGIECRLNSSVYPLLAALNDADTALCVQTERIINRHLEGSCQVPLAAFATLHGERIHLEARIGMPDGSDYLAASDDTPRTDATALGERIAARLIAGGARDILHRLSHA</sequence>
<dbReference type="SUPFAM" id="SSF54782">
    <property type="entry name" value="Porphobilinogen deaminase (hydroxymethylbilane synthase), C-terminal domain"/>
    <property type="match status" value="1"/>
</dbReference>
<dbReference type="GO" id="GO:0006782">
    <property type="term" value="P:protoporphyrinogen IX biosynthetic process"/>
    <property type="evidence" value="ECO:0007669"/>
    <property type="project" value="UniProtKB-UniRule"/>
</dbReference>
<feature type="domain" description="Porphobilinogen deaminase C-terminal" evidence="10">
    <location>
        <begin position="226"/>
        <end position="296"/>
    </location>
</feature>
<evidence type="ECO:0000256" key="3">
    <source>
        <dbReference type="ARBA" id="ARBA00005638"/>
    </source>
</evidence>
<comment type="similarity">
    <text evidence="3 8">Belongs to the HMBS family.</text>
</comment>
<organism evidence="11 12">
    <name type="scientific">Cardiobacterium valvarum</name>
    <dbReference type="NCBI Taxonomy" id="194702"/>
    <lineage>
        <taxon>Bacteria</taxon>
        <taxon>Pseudomonadati</taxon>
        <taxon>Pseudomonadota</taxon>
        <taxon>Gammaproteobacteria</taxon>
        <taxon>Cardiobacteriales</taxon>
        <taxon>Cardiobacteriaceae</taxon>
        <taxon>Cardiobacterium</taxon>
    </lineage>
</organism>
<comment type="function">
    <text evidence="1 8">Tetrapolymerization of the monopyrrole PBG into the hydroxymethylbilane pre-uroporphyrinogen in several discrete steps.</text>
</comment>
<dbReference type="CDD" id="cd13646">
    <property type="entry name" value="PBP2_EcHMBS_like"/>
    <property type="match status" value="1"/>
</dbReference>
<dbReference type="Gene3D" id="3.30.160.40">
    <property type="entry name" value="Porphobilinogen deaminase, C-terminal domain"/>
    <property type="match status" value="1"/>
</dbReference>
<feature type="modified residue" description="S-(dipyrrolylmethanemethyl)cysteine" evidence="8">
    <location>
        <position position="243"/>
    </location>
</feature>
<evidence type="ECO:0000256" key="7">
    <source>
        <dbReference type="ARBA" id="ARBA00048169"/>
    </source>
</evidence>
<dbReference type="GO" id="GO:0005737">
    <property type="term" value="C:cytoplasm"/>
    <property type="evidence" value="ECO:0007669"/>
    <property type="project" value="UniProtKB-UniRule"/>
</dbReference>
<dbReference type="InterPro" id="IPR022417">
    <property type="entry name" value="Porphobilin_deaminase_N"/>
</dbReference>
<dbReference type="AlphaFoldDB" id="A0A381EAS2"/>
<feature type="domain" description="Porphobilinogen deaminase N-terminal" evidence="9">
    <location>
        <begin position="8"/>
        <end position="210"/>
    </location>
</feature>
<evidence type="ECO:0000259" key="9">
    <source>
        <dbReference type="Pfam" id="PF01379"/>
    </source>
</evidence>
<dbReference type="Pfam" id="PF03900">
    <property type="entry name" value="Porphobil_deamC"/>
    <property type="match status" value="1"/>
</dbReference>
<evidence type="ECO:0000313" key="11">
    <source>
        <dbReference type="EMBL" id="SUX24104.1"/>
    </source>
</evidence>